<dbReference type="RefSeq" id="WP_221029901.1">
    <property type="nucleotide sequence ID" value="NZ_CP139781.1"/>
</dbReference>
<evidence type="ECO:0000313" key="1">
    <source>
        <dbReference type="EMBL" id="WRQ89408.1"/>
    </source>
</evidence>
<accession>A0ABZ1CDV3</accession>
<gene>
    <name evidence="1" type="ORF">K1X11_008300</name>
</gene>
<keyword evidence="2" id="KW-1185">Reference proteome</keyword>
<organism evidence="1 2">
    <name type="scientific">Actomonas aquatica</name>
    <dbReference type="NCBI Taxonomy" id="2866162"/>
    <lineage>
        <taxon>Bacteria</taxon>
        <taxon>Pseudomonadati</taxon>
        <taxon>Verrucomicrobiota</taxon>
        <taxon>Opitutia</taxon>
        <taxon>Opitutales</taxon>
        <taxon>Opitutaceae</taxon>
        <taxon>Actomonas</taxon>
    </lineage>
</organism>
<name>A0ABZ1CDV3_9BACT</name>
<sequence length="155" mass="16735">MPTDPLQTPIDTAADLISAHAYFAADPALTALTEKVGNLTNALLTNLGKLGLSIAVLAPELGDLKTRGDGFEAELPIVVEISENVMLNKTDRGAWEATKEVVRALHKKPNGLDPVGAMHRAGINEISINPELAAKRIPHAKFLVYHVYAYTRVIF</sequence>
<reference evidence="1 2" key="1">
    <citation type="submission" date="2023-12" db="EMBL/GenBank/DDBJ databases">
        <title>Description of an unclassified Opitutus bacterium of Verrucomicrobiota.</title>
        <authorList>
            <person name="Zhang D.-F."/>
        </authorList>
    </citation>
    <scope>NUCLEOTIDE SEQUENCE [LARGE SCALE GENOMIC DNA]</scope>
    <source>
        <strain evidence="1 2">WL0086</strain>
    </source>
</reference>
<dbReference type="Proteomes" id="UP000738431">
    <property type="component" value="Chromosome"/>
</dbReference>
<proteinExistence type="predicted"/>
<protein>
    <submittedName>
        <fullName evidence="1">Uncharacterized protein</fullName>
    </submittedName>
</protein>
<evidence type="ECO:0000313" key="2">
    <source>
        <dbReference type="Proteomes" id="UP000738431"/>
    </source>
</evidence>
<dbReference type="EMBL" id="CP139781">
    <property type="protein sequence ID" value="WRQ89408.1"/>
    <property type="molecule type" value="Genomic_DNA"/>
</dbReference>